<organism evidence="1">
    <name type="scientific">uncultured Caudovirales phage</name>
    <dbReference type="NCBI Taxonomy" id="2100421"/>
    <lineage>
        <taxon>Viruses</taxon>
        <taxon>Duplodnaviria</taxon>
        <taxon>Heunggongvirae</taxon>
        <taxon>Uroviricota</taxon>
        <taxon>Caudoviricetes</taxon>
        <taxon>Peduoviridae</taxon>
        <taxon>Maltschvirus</taxon>
        <taxon>Maltschvirus maltsch</taxon>
    </lineage>
</organism>
<gene>
    <name evidence="1" type="ORF">UFOVP420_45</name>
</gene>
<dbReference type="PROSITE" id="PS51257">
    <property type="entry name" value="PROKAR_LIPOPROTEIN"/>
    <property type="match status" value="1"/>
</dbReference>
<evidence type="ECO:0000313" key="1">
    <source>
        <dbReference type="EMBL" id="CAB4141693.1"/>
    </source>
</evidence>
<reference evidence="1" key="1">
    <citation type="submission" date="2020-04" db="EMBL/GenBank/DDBJ databases">
        <authorList>
            <person name="Chiriac C."/>
            <person name="Salcher M."/>
            <person name="Ghai R."/>
            <person name="Kavagutti S V."/>
        </authorList>
    </citation>
    <scope>NUCLEOTIDE SEQUENCE</scope>
</reference>
<sequence length="49" mass="5330">MKKFFAAIGIALVTTGAWASCSTHTYTMNGRMVTCTTCCYFGNCTTNCF</sequence>
<accession>A0A6J5M8Q5</accession>
<name>A0A6J5M8Q5_9CAUD</name>
<proteinExistence type="predicted"/>
<protein>
    <recommendedName>
        <fullName evidence="2">Lipoprotein</fullName>
    </recommendedName>
</protein>
<dbReference type="EMBL" id="LR796394">
    <property type="protein sequence ID" value="CAB4141693.1"/>
    <property type="molecule type" value="Genomic_DNA"/>
</dbReference>
<evidence type="ECO:0008006" key="2">
    <source>
        <dbReference type="Google" id="ProtNLM"/>
    </source>
</evidence>